<feature type="modified residue" description="4-aspartylphosphate" evidence="5">
    <location>
        <position position="53"/>
    </location>
</feature>
<dbReference type="SMART" id="SM00862">
    <property type="entry name" value="Trans_reg_C"/>
    <property type="match status" value="1"/>
</dbReference>
<dbReference type="PROSITE" id="PS50110">
    <property type="entry name" value="RESPONSE_REGULATORY"/>
    <property type="match status" value="1"/>
</dbReference>
<evidence type="ECO:0000256" key="6">
    <source>
        <dbReference type="PROSITE-ProRule" id="PRU01091"/>
    </source>
</evidence>
<name>A0ABR6BNK1_9PSEU</name>
<dbReference type="SUPFAM" id="SSF46894">
    <property type="entry name" value="C-terminal effector domain of the bipartite response regulators"/>
    <property type="match status" value="1"/>
</dbReference>
<keyword evidence="10" id="KW-1185">Reference proteome</keyword>
<proteinExistence type="predicted"/>
<feature type="DNA-binding region" description="OmpR/PhoB-type" evidence="6">
    <location>
        <begin position="129"/>
        <end position="228"/>
    </location>
</feature>
<dbReference type="InterPro" id="IPR001789">
    <property type="entry name" value="Sig_transdc_resp-reg_receiver"/>
</dbReference>
<keyword evidence="1 5" id="KW-0597">Phosphoprotein</keyword>
<dbReference type="InterPro" id="IPR036388">
    <property type="entry name" value="WH-like_DNA-bd_sf"/>
</dbReference>
<organism evidence="9 10">
    <name type="scientific">Kutzneria viridogrisea</name>
    <dbReference type="NCBI Taxonomy" id="47990"/>
    <lineage>
        <taxon>Bacteria</taxon>
        <taxon>Bacillati</taxon>
        <taxon>Actinomycetota</taxon>
        <taxon>Actinomycetes</taxon>
        <taxon>Pseudonocardiales</taxon>
        <taxon>Pseudonocardiaceae</taxon>
        <taxon>Kutzneria</taxon>
    </lineage>
</organism>
<evidence type="ECO:0000259" key="8">
    <source>
        <dbReference type="PROSITE" id="PS51755"/>
    </source>
</evidence>
<dbReference type="GO" id="GO:0003677">
    <property type="term" value="F:DNA binding"/>
    <property type="evidence" value="ECO:0007669"/>
    <property type="project" value="UniProtKB-KW"/>
</dbReference>
<evidence type="ECO:0000259" key="7">
    <source>
        <dbReference type="PROSITE" id="PS50110"/>
    </source>
</evidence>
<protein>
    <submittedName>
        <fullName evidence="9">DNA-binding response OmpR family regulator</fullName>
    </submittedName>
</protein>
<dbReference type="RefSeq" id="WP_025356674.1">
    <property type="nucleotide sequence ID" value="NZ_BAAABQ010000073.1"/>
</dbReference>
<dbReference type="SMART" id="SM00448">
    <property type="entry name" value="REC"/>
    <property type="match status" value="1"/>
</dbReference>
<dbReference type="Gene3D" id="1.10.10.10">
    <property type="entry name" value="Winged helix-like DNA-binding domain superfamily/Winged helix DNA-binding domain"/>
    <property type="match status" value="1"/>
</dbReference>
<feature type="domain" description="Response regulatory" evidence="7">
    <location>
        <begin position="4"/>
        <end position="118"/>
    </location>
</feature>
<dbReference type="EMBL" id="JACJID010000004">
    <property type="protein sequence ID" value="MBA8928236.1"/>
    <property type="molecule type" value="Genomic_DNA"/>
</dbReference>
<reference evidence="9 10" key="1">
    <citation type="submission" date="2020-08" db="EMBL/GenBank/DDBJ databases">
        <title>Genomic Encyclopedia of Archaeal and Bacterial Type Strains, Phase II (KMG-II): from individual species to whole genera.</title>
        <authorList>
            <person name="Goeker M."/>
        </authorList>
    </citation>
    <scope>NUCLEOTIDE SEQUENCE [LARGE SCALE GENOMIC DNA]</scope>
    <source>
        <strain evidence="9 10">DSM 43850</strain>
    </source>
</reference>
<dbReference type="Pfam" id="PF00486">
    <property type="entry name" value="Trans_reg_C"/>
    <property type="match status" value="1"/>
</dbReference>
<feature type="domain" description="OmpR/PhoB-type" evidence="8">
    <location>
        <begin position="129"/>
        <end position="228"/>
    </location>
</feature>
<evidence type="ECO:0000256" key="1">
    <source>
        <dbReference type="ARBA" id="ARBA00022553"/>
    </source>
</evidence>
<dbReference type="InterPro" id="IPR016032">
    <property type="entry name" value="Sig_transdc_resp-reg_C-effctor"/>
</dbReference>
<dbReference type="PANTHER" id="PTHR48111:SF4">
    <property type="entry name" value="DNA-BINDING DUAL TRANSCRIPTIONAL REGULATOR OMPR"/>
    <property type="match status" value="1"/>
</dbReference>
<evidence type="ECO:0000256" key="5">
    <source>
        <dbReference type="PROSITE-ProRule" id="PRU00169"/>
    </source>
</evidence>
<accession>A0ABR6BNK1</accession>
<sequence length="231" mass="26407">MCAQVLVADDDTKQAELVRRYLEREGHRVLVVHDGRAALERTRELRPDLLVLDVMMPRVDGLDVCRVLRAEHNHVPVLMLTARSTEDDLLLGLDLGADDYLTKPYSPRELMARVRALLRRVTRAEARAERPLVVGDLVVDPVRHELTVGGRLIECTPSEFQIMLVLASQPERVFTRRQLLEQAHGVDGYISERTIDVRVMNLRKKIERDPRNPVYLTTVYGVGYRLSDRPA</sequence>
<dbReference type="PROSITE" id="PS51755">
    <property type="entry name" value="OMPR_PHOB"/>
    <property type="match status" value="1"/>
</dbReference>
<evidence type="ECO:0000313" key="9">
    <source>
        <dbReference type="EMBL" id="MBA8928236.1"/>
    </source>
</evidence>
<dbReference type="Gene3D" id="3.40.50.2300">
    <property type="match status" value="1"/>
</dbReference>
<evidence type="ECO:0000256" key="3">
    <source>
        <dbReference type="ARBA" id="ARBA00023125"/>
    </source>
</evidence>
<dbReference type="SUPFAM" id="SSF52172">
    <property type="entry name" value="CheY-like"/>
    <property type="match status" value="1"/>
</dbReference>
<comment type="caution">
    <text evidence="9">The sequence shown here is derived from an EMBL/GenBank/DDBJ whole genome shotgun (WGS) entry which is preliminary data.</text>
</comment>
<dbReference type="CDD" id="cd00383">
    <property type="entry name" value="trans_reg_C"/>
    <property type="match status" value="1"/>
</dbReference>
<keyword evidence="2" id="KW-0805">Transcription regulation</keyword>
<evidence type="ECO:0000256" key="2">
    <source>
        <dbReference type="ARBA" id="ARBA00023015"/>
    </source>
</evidence>
<keyword evidence="4" id="KW-0804">Transcription</keyword>
<dbReference type="PANTHER" id="PTHR48111">
    <property type="entry name" value="REGULATOR OF RPOS"/>
    <property type="match status" value="1"/>
</dbReference>
<dbReference type="Pfam" id="PF00072">
    <property type="entry name" value="Response_reg"/>
    <property type="match status" value="1"/>
</dbReference>
<dbReference type="InterPro" id="IPR011006">
    <property type="entry name" value="CheY-like_superfamily"/>
</dbReference>
<dbReference type="InterPro" id="IPR001867">
    <property type="entry name" value="OmpR/PhoB-type_DNA-bd"/>
</dbReference>
<dbReference type="Proteomes" id="UP000517916">
    <property type="component" value="Unassembled WGS sequence"/>
</dbReference>
<evidence type="ECO:0000313" key="10">
    <source>
        <dbReference type="Proteomes" id="UP000517916"/>
    </source>
</evidence>
<evidence type="ECO:0000256" key="4">
    <source>
        <dbReference type="ARBA" id="ARBA00023163"/>
    </source>
</evidence>
<dbReference type="InterPro" id="IPR039420">
    <property type="entry name" value="WalR-like"/>
</dbReference>
<gene>
    <name evidence="9" type="ORF">BC739_005453</name>
</gene>
<keyword evidence="3 6" id="KW-0238">DNA-binding</keyword>
<dbReference type="Gene3D" id="6.10.250.690">
    <property type="match status" value="1"/>
</dbReference>